<dbReference type="PANTHER" id="PTHR33376:SF7">
    <property type="entry name" value="C4-DICARBOXYLATE-BINDING PROTEIN DCTB"/>
    <property type="match status" value="1"/>
</dbReference>
<protein>
    <submittedName>
        <fullName evidence="5">C4-dicarboxylate ABC transporter</fullName>
    </submittedName>
</protein>
<evidence type="ECO:0000256" key="2">
    <source>
        <dbReference type="ARBA" id="ARBA00022448"/>
    </source>
</evidence>
<dbReference type="InterPro" id="IPR004682">
    <property type="entry name" value="TRAP_DctP"/>
</dbReference>
<keyword evidence="4" id="KW-0812">Transmembrane</keyword>
<dbReference type="PANTHER" id="PTHR33376">
    <property type="match status" value="1"/>
</dbReference>
<organism evidence="5 6">
    <name type="scientific">Pontibacillus marinus BH030004 = DSM 16465</name>
    <dbReference type="NCBI Taxonomy" id="1385511"/>
    <lineage>
        <taxon>Bacteria</taxon>
        <taxon>Bacillati</taxon>
        <taxon>Bacillota</taxon>
        <taxon>Bacilli</taxon>
        <taxon>Bacillales</taxon>
        <taxon>Bacillaceae</taxon>
        <taxon>Pontibacillus</taxon>
    </lineage>
</organism>
<feature type="transmembrane region" description="Helical" evidence="4">
    <location>
        <begin position="5"/>
        <end position="23"/>
    </location>
</feature>
<evidence type="ECO:0000256" key="3">
    <source>
        <dbReference type="ARBA" id="ARBA00022729"/>
    </source>
</evidence>
<dbReference type="NCBIfam" id="NF037995">
    <property type="entry name" value="TRAP_S1"/>
    <property type="match status" value="1"/>
</dbReference>
<reference evidence="5 6" key="1">
    <citation type="submission" date="2013-08" db="EMBL/GenBank/DDBJ databases">
        <authorList>
            <person name="Huang J."/>
            <person name="Wang G."/>
        </authorList>
    </citation>
    <scope>NUCLEOTIDE SEQUENCE [LARGE SCALE GENOMIC DNA]</scope>
    <source>
        <strain evidence="5 6">BH030004</strain>
    </source>
</reference>
<proteinExistence type="inferred from homology"/>
<keyword evidence="2" id="KW-0813">Transport</keyword>
<dbReference type="eggNOG" id="COG1638">
    <property type="taxonomic scope" value="Bacteria"/>
</dbReference>
<dbReference type="InterPro" id="IPR038404">
    <property type="entry name" value="TRAP_DctP_sf"/>
</dbReference>
<name>A0A0A5GEN0_9BACI</name>
<evidence type="ECO:0000313" key="6">
    <source>
        <dbReference type="Proteomes" id="UP000030403"/>
    </source>
</evidence>
<keyword evidence="3" id="KW-0732">Signal</keyword>
<sequence length="343" mass="39775">MRKKYLVFFMVLLLAIVFTYLYFNKENKYPYDDEQAGLNEQIVIKFSHIVAKNTPKGQAAEKFANLVQKKTNNKVRVEVYPNGSLYSEKEAIEALRQGSIQMIAPATSKMSTFFPKLELFDLPYAFPTYDAIYEVFNGEIGTELLESMERENLVGLSYWSNGFKQMTSSKRALVNPNDFSNHRFRIMPSDVIEQQFESLNAQTSRISFNLTYRNIEQGLIDGQENTISNIYSKKFYEVQDHMTISNHGFLSYVVVMDQEFWDNLPNPIQAAIKEAMKETTAWNQQHAMETNQQALKLLKKSSDIKIHTLSVAEKDAWREKFQAVYDNFEPTIGEEWMDQLIGE</sequence>
<keyword evidence="6" id="KW-1185">Reference proteome</keyword>
<dbReference type="AlphaFoldDB" id="A0A0A5GEN0"/>
<dbReference type="GO" id="GO:0055085">
    <property type="term" value="P:transmembrane transport"/>
    <property type="evidence" value="ECO:0007669"/>
    <property type="project" value="InterPro"/>
</dbReference>
<evidence type="ECO:0000256" key="1">
    <source>
        <dbReference type="ARBA" id="ARBA00009023"/>
    </source>
</evidence>
<gene>
    <name evidence="5" type="ORF">N783_04945</name>
</gene>
<dbReference type="Gene3D" id="3.40.190.170">
    <property type="entry name" value="Bacterial extracellular solute-binding protein, family 7"/>
    <property type="match status" value="1"/>
</dbReference>
<dbReference type="CDD" id="cd13674">
    <property type="entry name" value="PBP2_TRAP_SBP_like_1"/>
    <property type="match status" value="1"/>
</dbReference>
<evidence type="ECO:0000256" key="4">
    <source>
        <dbReference type="SAM" id="Phobius"/>
    </source>
</evidence>
<dbReference type="NCBIfam" id="TIGR00787">
    <property type="entry name" value="dctP"/>
    <property type="match status" value="1"/>
</dbReference>
<dbReference type="STRING" id="1385511.GCA_000425225_02479"/>
<dbReference type="GO" id="GO:0030288">
    <property type="term" value="C:outer membrane-bounded periplasmic space"/>
    <property type="evidence" value="ECO:0007669"/>
    <property type="project" value="InterPro"/>
</dbReference>
<comment type="caution">
    <text evidence="5">The sequence shown here is derived from an EMBL/GenBank/DDBJ whole genome shotgun (WGS) entry which is preliminary data.</text>
</comment>
<dbReference type="Proteomes" id="UP000030403">
    <property type="component" value="Unassembled WGS sequence"/>
</dbReference>
<evidence type="ECO:0000313" key="5">
    <source>
        <dbReference type="EMBL" id="KGX89673.1"/>
    </source>
</evidence>
<dbReference type="EMBL" id="AVPF01000013">
    <property type="protein sequence ID" value="KGX89673.1"/>
    <property type="molecule type" value="Genomic_DNA"/>
</dbReference>
<dbReference type="PIRSF" id="PIRSF006470">
    <property type="entry name" value="DctB"/>
    <property type="match status" value="1"/>
</dbReference>
<dbReference type="RefSeq" id="WP_027446176.1">
    <property type="nucleotide sequence ID" value="NZ_AULJ01000031.1"/>
</dbReference>
<accession>A0A0A5GEN0</accession>
<dbReference type="Pfam" id="PF03480">
    <property type="entry name" value="DctP"/>
    <property type="match status" value="1"/>
</dbReference>
<comment type="similarity">
    <text evidence="1">Belongs to the bacterial solute-binding protein 7 family.</text>
</comment>
<dbReference type="InterPro" id="IPR018389">
    <property type="entry name" value="DctP_fam"/>
</dbReference>
<keyword evidence="4" id="KW-1133">Transmembrane helix</keyword>
<keyword evidence="4" id="KW-0472">Membrane</keyword>